<proteinExistence type="predicted"/>
<keyword evidence="5" id="KW-0408">Iron</keyword>
<dbReference type="InterPro" id="IPR015879">
    <property type="entry name" value="Ring_hydroxy_dOase_asu_C_dom"/>
</dbReference>
<evidence type="ECO:0000256" key="5">
    <source>
        <dbReference type="ARBA" id="ARBA00023004"/>
    </source>
</evidence>
<protein>
    <submittedName>
        <fullName evidence="8">Phenylpropionate dioxygenase-like ring-hydroxylating dioxygenase large terminal subunit</fullName>
    </submittedName>
</protein>
<dbReference type="CDD" id="cd08882">
    <property type="entry name" value="RHO_alpha_C_MupW-like"/>
    <property type="match status" value="1"/>
</dbReference>
<feature type="domain" description="Rieske" evidence="7">
    <location>
        <begin position="50"/>
        <end position="159"/>
    </location>
</feature>
<evidence type="ECO:0000256" key="6">
    <source>
        <dbReference type="ARBA" id="ARBA00023014"/>
    </source>
</evidence>
<evidence type="ECO:0000256" key="4">
    <source>
        <dbReference type="ARBA" id="ARBA00023002"/>
    </source>
</evidence>
<dbReference type="PROSITE" id="PS51296">
    <property type="entry name" value="RIESKE"/>
    <property type="match status" value="1"/>
</dbReference>
<dbReference type="GO" id="GO:0051537">
    <property type="term" value="F:2 iron, 2 sulfur cluster binding"/>
    <property type="evidence" value="ECO:0007669"/>
    <property type="project" value="UniProtKB-KW"/>
</dbReference>
<reference evidence="8 9" key="1">
    <citation type="submission" date="2020-07" db="EMBL/GenBank/DDBJ databases">
        <title>Genomic Encyclopedia of Type Strains, Phase IV (KMG-IV): sequencing the most valuable type-strain genomes for metagenomic binning, comparative biology and taxonomic classification.</title>
        <authorList>
            <person name="Goeker M."/>
        </authorList>
    </citation>
    <scope>NUCLEOTIDE SEQUENCE [LARGE SCALE GENOMIC DNA]</scope>
    <source>
        <strain evidence="8 9">DSM 29043</strain>
    </source>
</reference>
<dbReference type="PANTHER" id="PTHR43756:SF5">
    <property type="entry name" value="CHOLINE MONOOXYGENASE, CHLOROPLASTIC"/>
    <property type="match status" value="1"/>
</dbReference>
<dbReference type="InterPro" id="IPR036922">
    <property type="entry name" value="Rieske_2Fe-2S_sf"/>
</dbReference>
<keyword evidence="6" id="KW-0411">Iron-sulfur</keyword>
<dbReference type="PRINTS" id="PR00090">
    <property type="entry name" value="RNGDIOXGNASE"/>
</dbReference>
<comment type="cofactor">
    <cofactor evidence="1">
        <name>Fe cation</name>
        <dbReference type="ChEBI" id="CHEBI:24875"/>
    </cofactor>
</comment>
<keyword evidence="4" id="KW-0560">Oxidoreductase</keyword>
<organism evidence="8 9">
    <name type="scientific">Novosphingobium marinum</name>
    <dbReference type="NCBI Taxonomy" id="1514948"/>
    <lineage>
        <taxon>Bacteria</taxon>
        <taxon>Pseudomonadati</taxon>
        <taxon>Pseudomonadota</taxon>
        <taxon>Alphaproteobacteria</taxon>
        <taxon>Sphingomonadales</taxon>
        <taxon>Sphingomonadaceae</taxon>
        <taxon>Novosphingobium</taxon>
    </lineage>
</organism>
<dbReference type="Pfam" id="PF00355">
    <property type="entry name" value="Rieske"/>
    <property type="match status" value="1"/>
</dbReference>
<dbReference type="CDD" id="cd03469">
    <property type="entry name" value="Rieske_RO_Alpha_N"/>
    <property type="match status" value="1"/>
</dbReference>
<dbReference type="SUPFAM" id="SSF55961">
    <property type="entry name" value="Bet v1-like"/>
    <property type="match status" value="1"/>
</dbReference>
<dbReference type="Pfam" id="PF00848">
    <property type="entry name" value="Ring_hydroxyl_A"/>
    <property type="match status" value="1"/>
</dbReference>
<dbReference type="GO" id="GO:0005506">
    <property type="term" value="F:iron ion binding"/>
    <property type="evidence" value="ECO:0007669"/>
    <property type="project" value="InterPro"/>
</dbReference>
<evidence type="ECO:0000256" key="1">
    <source>
        <dbReference type="ARBA" id="ARBA00001962"/>
    </source>
</evidence>
<keyword evidence="3" id="KW-0479">Metal-binding</keyword>
<dbReference type="RefSeq" id="WP_179405753.1">
    <property type="nucleotide sequence ID" value="NZ_BMGF01000001.1"/>
</dbReference>
<dbReference type="EMBL" id="JACBZF010000001">
    <property type="protein sequence ID" value="NYH93778.1"/>
    <property type="molecule type" value="Genomic_DNA"/>
</dbReference>
<evidence type="ECO:0000256" key="2">
    <source>
        <dbReference type="ARBA" id="ARBA00022714"/>
    </source>
</evidence>
<dbReference type="Gene3D" id="3.90.380.10">
    <property type="entry name" value="Naphthalene 1,2-dioxygenase Alpha Subunit, Chain A, domain 1"/>
    <property type="match status" value="1"/>
</dbReference>
<dbReference type="PANTHER" id="PTHR43756">
    <property type="entry name" value="CHOLINE MONOOXYGENASE, CHLOROPLASTIC"/>
    <property type="match status" value="1"/>
</dbReference>
<gene>
    <name evidence="8" type="ORF">FHS75_000083</name>
</gene>
<dbReference type="Gene3D" id="2.102.10.10">
    <property type="entry name" value="Rieske [2Fe-2S] iron-sulphur domain"/>
    <property type="match status" value="1"/>
</dbReference>
<dbReference type="Proteomes" id="UP000522081">
    <property type="component" value="Unassembled WGS sequence"/>
</dbReference>
<dbReference type="InterPro" id="IPR017941">
    <property type="entry name" value="Rieske_2Fe-2S"/>
</dbReference>
<name>A0A7Y9XV81_9SPHN</name>
<evidence type="ECO:0000313" key="9">
    <source>
        <dbReference type="Proteomes" id="UP000522081"/>
    </source>
</evidence>
<evidence type="ECO:0000256" key="3">
    <source>
        <dbReference type="ARBA" id="ARBA00022723"/>
    </source>
</evidence>
<accession>A0A7Y9XV81</accession>
<dbReference type="InterPro" id="IPR001663">
    <property type="entry name" value="Rng_hydr_dOase-A"/>
</dbReference>
<comment type="caution">
    <text evidence="8">The sequence shown here is derived from an EMBL/GenBank/DDBJ whole genome shotgun (WGS) entry which is preliminary data.</text>
</comment>
<dbReference type="AlphaFoldDB" id="A0A7Y9XV81"/>
<dbReference type="GO" id="GO:0051213">
    <property type="term" value="F:dioxygenase activity"/>
    <property type="evidence" value="ECO:0007669"/>
    <property type="project" value="UniProtKB-KW"/>
</dbReference>
<evidence type="ECO:0000313" key="8">
    <source>
        <dbReference type="EMBL" id="NYH93778.1"/>
    </source>
</evidence>
<keyword evidence="2" id="KW-0001">2Fe-2S</keyword>
<keyword evidence="9" id="KW-1185">Reference proteome</keyword>
<dbReference type="SUPFAM" id="SSF50022">
    <property type="entry name" value="ISP domain"/>
    <property type="match status" value="1"/>
</dbReference>
<sequence length="442" mass="51065">MNLVTGRLDREGVLDGGSSEGLRGDPITGGRYTSKAFMEREWDHMWTRVWHLGAKLSELPETGDFTVHNFRHESVLLVRQADGSVKAFYNVCQHRGNRLVYVDEGSLPRFTCAYHGWQYALDGELVGVQDPDDFRGNSPCGKANLKELPCETWGGFAWYSMDPDARPLLDYLDPIPLLLANRGIEDMVRVIWRKVEVDTNWKFASDNFNESYHLPTVHPQMRQNIDEDYRATEFEMFPNGHNRMIERGRPSMRADSPNEVEPIWQFMLEEWGLKAEDFAGRSREGREALQKVKRERGPAIGHRYIDKLEDDELTDYFHHTVFPNLTITGTPVAGQVHFFRTEPHIDDPNKCTFEYWALSPRIQGLDKVLTVAGEKPLEEAELEHLVYGEDDVGDFVDQDLSVAVWQQKGLRSRGYSDAWLSEQEARVRRFHEVLNDYLEGRR</sequence>
<evidence type="ECO:0000259" key="7">
    <source>
        <dbReference type="PROSITE" id="PS51296"/>
    </source>
</evidence>
<keyword evidence="8" id="KW-0223">Dioxygenase</keyword>